<dbReference type="SUPFAM" id="SSF52172">
    <property type="entry name" value="CheY-like"/>
    <property type="match status" value="1"/>
</dbReference>
<dbReference type="PANTHER" id="PTHR37299">
    <property type="entry name" value="TRANSCRIPTIONAL REGULATOR-RELATED"/>
    <property type="match status" value="1"/>
</dbReference>
<dbReference type="EMBL" id="QBKT01000005">
    <property type="protein sequence ID" value="PTX60903.1"/>
    <property type="molecule type" value="Genomic_DNA"/>
</dbReference>
<proteinExistence type="predicted"/>
<dbReference type="PANTHER" id="PTHR37299:SF1">
    <property type="entry name" value="STAGE 0 SPORULATION PROTEIN A HOMOLOG"/>
    <property type="match status" value="1"/>
</dbReference>
<evidence type="ECO:0000313" key="4">
    <source>
        <dbReference type="EMBL" id="PTX60903.1"/>
    </source>
</evidence>
<name>A0A2T6BXW3_9FLAO</name>
<dbReference type="InterPro" id="IPR011006">
    <property type="entry name" value="CheY-like_superfamily"/>
</dbReference>
<keyword evidence="1" id="KW-0597">Phosphoprotein</keyword>
<dbReference type="Gene3D" id="3.40.50.2300">
    <property type="match status" value="1"/>
</dbReference>
<feature type="domain" description="HTH LytTR-type" evidence="3">
    <location>
        <begin position="142"/>
        <end position="243"/>
    </location>
</feature>
<evidence type="ECO:0000313" key="5">
    <source>
        <dbReference type="Proteomes" id="UP000244090"/>
    </source>
</evidence>
<evidence type="ECO:0000259" key="2">
    <source>
        <dbReference type="PROSITE" id="PS50110"/>
    </source>
</evidence>
<dbReference type="Pfam" id="PF04397">
    <property type="entry name" value="LytTR"/>
    <property type="match status" value="1"/>
</dbReference>
<dbReference type="GO" id="GO:0000156">
    <property type="term" value="F:phosphorelay response regulator activity"/>
    <property type="evidence" value="ECO:0007669"/>
    <property type="project" value="InterPro"/>
</dbReference>
<gene>
    <name evidence="4" type="ORF">C8N46_10559</name>
</gene>
<dbReference type="SMART" id="SM00448">
    <property type="entry name" value="REC"/>
    <property type="match status" value="1"/>
</dbReference>
<dbReference type="RefSeq" id="WP_108115031.1">
    <property type="nucleotide sequence ID" value="NZ_QBKT01000005.1"/>
</dbReference>
<dbReference type="InterPro" id="IPR001789">
    <property type="entry name" value="Sig_transdc_resp-reg_receiver"/>
</dbReference>
<accession>A0A2T6BXW3</accession>
<dbReference type="SMART" id="SM00850">
    <property type="entry name" value="LytTR"/>
    <property type="match status" value="1"/>
</dbReference>
<keyword evidence="5" id="KW-1185">Reference proteome</keyword>
<evidence type="ECO:0000259" key="3">
    <source>
        <dbReference type="PROSITE" id="PS50930"/>
    </source>
</evidence>
<comment type="caution">
    <text evidence="4">The sequence shown here is derived from an EMBL/GenBank/DDBJ whole genome shotgun (WGS) entry which is preliminary data.</text>
</comment>
<reference evidence="4 5" key="1">
    <citation type="submission" date="2018-04" db="EMBL/GenBank/DDBJ databases">
        <title>Genomic Encyclopedia of Archaeal and Bacterial Type Strains, Phase II (KMG-II): from individual species to whole genera.</title>
        <authorList>
            <person name="Goeker M."/>
        </authorList>
    </citation>
    <scope>NUCLEOTIDE SEQUENCE [LARGE SCALE GENOMIC DNA]</scope>
    <source>
        <strain evidence="4 5">DSM 25731</strain>
    </source>
</reference>
<protein>
    <submittedName>
        <fullName evidence="4">LytTR family two component transcriptional regulator</fullName>
    </submittedName>
</protein>
<evidence type="ECO:0000256" key="1">
    <source>
        <dbReference type="PROSITE-ProRule" id="PRU00169"/>
    </source>
</evidence>
<feature type="domain" description="Response regulatory" evidence="2">
    <location>
        <begin position="3"/>
        <end position="117"/>
    </location>
</feature>
<dbReference type="InterPro" id="IPR007492">
    <property type="entry name" value="LytTR_DNA-bd_dom"/>
</dbReference>
<dbReference type="AlphaFoldDB" id="A0A2T6BXW3"/>
<dbReference type="Gene3D" id="2.40.50.1020">
    <property type="entry name" value="LytTr DNA-binding domain"/>
    <property type="match status" value="1"/>
</dbReference>
<organism evidence="4 5">
    <name type="scientific">Kordia periserrulae</name>
    <dbReference type="NCBI Taxonomy" id="701523"/>
    <lineage>
        <taxon>Bacteria</taxon>
        <taxon>Pseudomonadati</taxon>
        <taxon>Bacteroidota</taxon>
        <taxon>Flavobacteriia</taxon>
        <taxon>Flavobacteriales</taxon>
        <taxon>Flavobacteriaceae</taxon>
        <taxon>Kordia</taxon>
    </lineage>
</organism>
<dbReference type="PROSITE" id="PS50110">
    <property type="entry name" value="RESPONSE_REGULATORY"/>
    <property type="match status" value="1"/>
</dbReference>
<dbReference type="Proteomes" id="UP000244090">
    <property type="component" value="Unassembled WGS sequence"/>
</dbReference>
<dbReference type="PROSITE" id="PS50930">
    <property type="entry name" value="HTH_LYTTR"/>
    <property type="match status" value="1"/>
</dbReference>
<sequence>MINAIIIEDEKSSREYLMSILKAHHKNVKIIGWATDVDSGVELIQQKNPEIVFLDIQLESGSGFEVLDKFQTEMEFEVIFTTGFVDYKEKAMDYFAFYYLNKPILATELKKVLNMYEVKRSAFDRRKYEALKYQIENKGESITIFEKGKYSSVRFSNILYCEAAGSYTIVHLKSNQQLMISKNLKQVEEMLENTDFFRVHRSYLANFKQIQRFTSDGNVILANDVKLSTSARNRKRVLELLQFYHGKQY</sequence>
<dbReference type="Pfam" id="PF00072">
    <property type="entry name" value="Response_reg"/>
    <property type="match status" value="1"/>
</dbReference>
<dbReference type="OrthoDB" id="1159183at2"/>
<dbReference type="InterPro" id="IPR046947">
    <property type="entry name" value="LytR-like"/>
</dbReference>
<feature type="modified residue" description="4-aspartylphosphate" evidence="1">
    <location>
        <position position="55"/>
    </location>
</feature>
<dbReference type="GO" id="GO:0003677">
    <property type="term" value="F:DNA binding"/>
    <property type="evidence" value="ECO:0007669"/>
    <property type="project" value="InterPro"/>
</dbReference>